<evidence type="ECO:0000313" key="1">
    <source>
        <dbReference type="EMBL" id="EKX45111.1"/>
    </source>
</evidence>
<protein>
    <submittedName>
        <fullName evidence="1 2">Uncharacterized protein</fullName>
    </submittedName>
</protein>
<name>L1J9A4_GUITC</name>
<reference evidence="3" key="2">
    <citation type="submission" date="2012-11" db="EMBL/GenBank/DDBJ databases">
        <authorList>
            <person name="Kuo A."/>
            <person name="Curtis B.A."/>
            <person name="Tanifuji G."/>
            <person name="Burki F."/>
            <person name="Gruber A."/>
            <person name="Irimia M."/>
            <person name="Maruyama S."/>
            <person name="Arias M.C."/>
            <person name="Ball S.G."/>
            <person name="Gile G.H."/>
            <person name="Hirakawa Y."/>
            <person name="Hopkins J.F."/>
            <person name="Rensing S.A."/>
            <person name="Schmutz J."/>
            <person name="Symeonidi A."/>
            <person name="Elias M."/>
            <person name="Eveleigh R.J."/>
            <person name="Herman E.K."/>
            <person name="Klute M.J."/>
            <person name="Nakayama T."/>
            <person name="Obornik M."/>
            <person name="Reyes-Prieto A."/>
            <person name="Armbrust E.V."/>
            <person name="Aves S.J."/>
            <person name="Beiko R.G."/>
            <person name="Coutinho P."/>
            <person name="Dacks J.B."/>
            <person name="Durnford D.G."/>
            <person name="Fast N.M."/>
            <person name="Green B.R."/>
            <person name="Grisdale C."/>
            <person name="Hempe F."/>
            <person name="Henrissat B."/>
            <person name="Hoppner M.P."/>
            <person name="Ishida K.-I."/>
            <person name="Kim E."/>
            <person name="Koreny L."/>
            <person name="Kroth P.G."/>
            <person name="Liu Y."/>
            <person name="Malik S.-B."/>
            <person name="Maier U.G."/>
            <person name="McRose D."/>
            <person name="Mock T."/>
            <person name="Neilson J.A."/>
            <person name="Onodera N.T."/>
            <person name="Poole A.M."/>
            <person name="Pritham E.J."/>
            <person name="Richards T.A."/>
            <person name="Rocap G."/>
            <person name="Roy S.W."/>
            <person name="Sarai C."/>
            <person name="Schaack S."/>
            <person name="Shirato S."/>
            <person name="Slamovits C.H."/>
            <person name="Spencer D.F."/>
            <person name="Suzuki S."/>
            <person name="Worden A.Z."/>
            <person name="Zauner S."/>
            <person name="Barry K."/>
            <person name="Bell C."/>
            <person name="Bharti A.K."/>
            <person name="Crow J.A."/>
            <person name="Grimwood J."/>
            <person name="Kramer R."/>
            <person name="Lindquist E."/>
            <person name="Lucas S."/>
            <person name="Salamov A."/>
            <person name="McFadden G.I."/>
            <person name="Lane C.E."/>
            <person name="Keeling P.J."/>
            <person name="Gray M.W."/>
            <person name="Grigoriev I.V."/>
            <person name="Archibald J.M."/>
        </authorList>
    </citation>
    <scope>NUCLEOTIDE SEQUENCE</scope>
    <source>
        <strain evidence="3">CCMP2712</strain>
    </source>
</reference>
<accession>L1J9A4</accession>
<dbReference type="KEGG" id="gtt:GUITHDRAFT_109155"/>
<dbReference type="EMBL" id="JH993001">
    <property type="protein sequence ID" value="EKX45111.1"/>
    <property type="molecule type" value="Genomic_DNA"/>
</dbReference>
<dbReference type="OrthoDB" id="10649624at2759"/>
<keyword evidence="3" id="KW-1185">Reference proteome</keyword>
<evidence type="ECO:0000313" key="3">
    <source>
        <dbReference type="Proteomes" id="UP000011087"/>
    </source>
</evidence>
<dbReference type="Proteomes" id="UP000011087">
    <property type="component" value="Unassembled WGS sequence"/>
</dbReference>
<dbReference type="AlphaFoldDB" id="L1J9A4"/>
<sequence>MVGICRTARGAQGLSMAINRREALALVAGISLPTYAFADSTGKFSSKRTAKNRYVPRVKKGLEIMDGIESGRATIEQLLEIEPDMVNAMKLYGDAQKKSEVPDKISIRLNKDAEAFSQAIKAAGSNADIAKVKASWQTYYDHLPRDGKEPFTSGLAPVAAK</sequence>
<dbReference type="eggNOG" id="ENOG502SWSR">
    <property type="taxonomic scope" value="Eukaryota"/>
</dbReference>
<gene>
    <name evidence="1" type="ORF">GUITHDRAFT_109155</name>
</gene>
<reference evidence="1 3" key="1">
    <citation type="journal article" date="2012" name="Nature">
        <title>Algal genomes reveal evolutionary mosaicism and the fate of nucleomorphs.</title>
        <authorList>
            <consortium name="DOE Joint Genome Institute"/>
            <person name="Curtis B.A."/>
            <person name="Tanifuji G."/>
            <person name="Burki F."/>
            <person name="Gruber A."/>
            <person name="Irimia M."/>
            <person name="Maruyama S."/>
            <person name="Arias M.C."/>
            <person name="Ball S.G."/>
            <person name="Gile G.H."/>
            <person name="Hirakawa Y."/>
            <person name="Hopkins J.F."/>
            <person name="Kuo A."/>
            <person name="Rensing S.A."/>
            <person name="Schmutz J."/>
            <person name="Symeonidi A."/>
            <person name="Elias M."/>
            <person name="Eveleigh R.J."/>
            <person name="Herman E.K."/>
            <person name="Klute M.J."/>
            <person name="Nakayama T."/>
            <person name="Obornik M."/>
            <person name="Reyes-Prieto A."/>
            <person name="Armbrust E.V."/>
            <person name="Aves S.J."/>
            <person name="Beiko R.G."/>
            <person name="Coutinho P."/>
            <person name="Dacks J.B."/>
            <person name="Durnford D.G."/>
            <person name="Fast N.M."/>
            <person name="Green B.R."/>
            <person name="Grisdale C.J."/>
            <person name="Hempel F."/>
            <person name="Henrissat B."/>
            <person name="Hoppner M.P."/>
            <person name="Ishida K."/>
            <person name="Kim E."/>
            <person name="Koreny L."/>
            <person name="Kroth P.G."/>
            <person name="Liu Y."/>
            <person name="Malik S.B."/>
            <person name="Maier U.G."/>
            <person name="McRose D."/>
            <person name="Mock T."/>
            <person name="Neilson J.A."/>
            <person name="Onodera N.T."/>
            <person name="Poole A.M."/>
            <person name="Pritham E.J."/>
            <person name="Richards T.A."/>
            <person name="Rocap G."/>
            <person name="Roy S.W."/>
            <person name="Sarai C."/>
            <person name="Schaack S."/>
            <person name="Shirato S."/>
            <person name="Slamovits C.H."/>
            <person name="Spencer D.F."/>
            <person name="Suzuki S."/>
            <person name="Worden A.Z."/>
            <person name="Zauner S."/>
            <person name="Barry K."/>
            <person name="Bell C."/>
            <person name="Bharti A.K."/>
            <person name="Crow J.A."/>
            <person name="Grimwood J."/>
            <person name="Kramer R."/>
            <person name="Lindquist E."/>
            <person name="Lucas S."/>
            <person name="Salamov A."/>
            <person name="McFadden G.I."/>
            <person name="Lane C.E."/>
            <person name="Keeling P.J."/>
            <person name="Gray M.W."/>
            <person name="Grigoriev I.V."/>
            <person name="Archibald J.M."/>
        </authorList>
    </citation>
    <scope>NUCLEOTIDE SEQUENCE</scope>
    <source>
        <strain evidence="1 3">CCMP2712</strain>
    </source>
</reference>
<dbReference type="RefSeq" id="XP_005832091.1">
    <property type="nucleotide sequence ID" value="XM_005832034.1"/>
</dbReference>
<dbReference type="HOGENOM" id="CLU_1646949_0_0_1"/>
<organism evidence="1">
    <name type="scientific">Guillardia theta (strain CCMP2712)</name>
    <name type="common">Cryptophyte</name>
    <dbReference type="NCBI Taxonomy" id="905079"/>
    <lineage>
        <taxon>Eukaryota</taxon>
        <taxon>Cryptophyceae</taxon>
        <taxon>Pyrenomonadales</taxon>
        <taxon>Geminigeraceae</taxon>
        <taxon>Guillardia</taxon>
    </lineage>
</organism>
<proteinExistence type="predicted"/>
<dbReference type="GeneID" id="17301712"/>
<dbReference type="EnsemblProtists" id="EKX45111">
    <property type="protein sequence ID" value="EKX45111"/>
    <property type="gene ID" value="GUITHDRAFT_109155"/>
</dbReference>
<dbReference type="PaxDb" id="55529-EKX45111"/>
<reference evidence="2" key="3">
    <citation type="submission" date="2016-03" db="UniProtKB">
        <authorList>
            <consortium name="EnsemblProtists"/>
        </authorList>
    </citation>
    <scope>IDENTIFICATION</scope>
</reference>
<evidence type="ECO:0000313" key="2">
    <source>
        <dbReference type="EnsemblProtists" id="EKX45111"/>
    </source>
</evidence>